<gene>
    <name evidence="2" type="ORF">C4F51_11465</name>
</gene>
<feature type="region of interest" description="Disordered" evidence="1">
    <location>
        <begin position="46"/>
        <end position="74"/>
    </location>
</feature>
<dbReference type="EMBL" id="PRDL01000001">
    <property type="protein sequence ID" value="MBE8717802.1"/>
    <property type="molecule type" value="Genomic_DNA"/>
</dbReference>
<organism evidence="2 3">
    <name type="scientific">Cellvibrio polysaccharolyticus</name>
    <dbReference type="NCBI Taxonomy" id="2082724"/>
    <lineage>
        <taxon>Bacteria</taxon>
        <taxon>Pseudomonadati</taxon>
        <taxon>Pseudomonadota</taxon>
        <taxon>Gammaproteobacteria</taxon>
        <taxon>Cellvibrionales</taxon>
        <taxon>Cellvibrionaceae</taxon>
        <taxon>Cellvibrio</taxon>
    </lineage>
</organism>
<keyword evidence="3" id="KW-1185">Reference proteome</keyword>
<feature type="region of interest" description="Disordered" evidence="1">
    <location>
        <begin position="1"/>
        <end position="33"/>
    </location>
</feature>
<accession>A0A928V3W3</accession>
<reference evidence="2" key="1">
    <citation type="submission" date="2018-07" db="EMBL/GenBank/DDBJ databases">
        <title>Genome assembly of strain Ka43.</title>
        <authorList>
            <person name="Kukolya J."/>
            <person name="Nagy I."/>
            <person name="Horvath B."/>
            <person name="Toth A."/>
        </authorList>
    </citation>
    <scope>NUCLEOTIDE SEQUENCE</scope>
    <source>
        <strain evidence="2">KB43</strain>
    </source>
</reference>
<evidence type="ECO:0000256" key="1">
    <source>
        <dbReference type="SAM" id="MobiDB-lite"/>
    </source>
</evidence>
<proteinExistence type="predicted"/>
<dbReference type="AlphaFoldDB" id="A0A928V3W3"/>
<feature type="compositionally biased region" description="Basic and acidic residues" evidence="1">
    <location>
        <begin position="9"/>
        <end position="20"/>
    </location>
</feature>
<dbReference type="Proteomes" id="UP000652567">
    <property type="component" value="Unassembled WGS sequence"/>
</dbReference>
<name>A0A928V3W3_9GAMM</name>
<comment type="caution">
    <text evidence="2">The sequence shown here is derived from an EMBL/GenBank/DDBJ whole genome shotgun (WGS) entry which is preliminary data.</text>
</comment>
<protein>
    <submittedName>
        <fullName evidence="2">Uncharacterized protein</fullName>
    </submittedName>
</protein>
<evidence type="ECO:0000313" key="3">
    <source>
        <dbReference type="Proteomes" id="UP000652567"/>
    </source>
</evidence>
<dbReference type="RefSeq" id="WP_193909872.1">
    <property type="nucleotide sequence ID" value="NZ_PRDL01000001.1"/>
</dbReference>
<sequence>MTPKKKRRNENDKVADRDTGQQRMDIQKAGAREKYACTKKASSADSWTGKLRVAARPTHKPASLQTAAGTLREL</sequence>
<evidence type="ECO:0000313" key="2">
    <source>
        <dbReference type="EMBL" id="MBE8717802.1"/>
    </source>
</evidence>